<dbReference type="EC" id="2.7.7.1" evidence="15"/>
<keyword evidence="18" id="KW-1185">Reference proteome</keyword>
<comment type="caution">
    <text evidence="17">The sequence shown here is derived from an EMBL/GenBank/DDBJ whole genome shotgun (WGS) entry which is preliminary data.</text>
</comment>
<reference evidence="17 18" key="1">
    <citation type="submission" date="2016-07" db="EMBL/GenBank/DDBJ databases">
        <title>Pervasive Adenine N6-methylation of Active Genes in Fungi.</title>
        <authorList>
            <consortium name="DOE Joint Genome Institute"/>
            <person name="Mondo S.J."/>
            <person name="Dannebaum R.O."/>
            <person name="Kuo R.C."/>
            <person name="Labutti K."/>
            <person name="Haridas S."/>
            <person name="Kuo A."/>
            <person name="Salamov A."/>
            <person name="Ahrendt S.R."/>
            <person name="Lipzen A."/>
            <person name="Sullivan W."/>
            <person name="Andreopoulos W.B."/>
            <person name="Clum A."/>
            <person name="Lindquist E."/>
            <person name="Daum C."/>
            <person name="Ramamoorthy G.K."/>
            <person name="Gryganskyi A."/>
            <person name="Culley D."/>
            <person name="Magnuson J.K."/>
            <person name="James T.Y."/>
            <person name="O'Malley M.A."/>
            <person name="Stajich J.E."/>
            <person name="Spatafora J.W."/>
            <person name="Visel A."/>
            <person name="Grigoriev I.V."/>
        </authorList>
    </citation>
    <scope>NUCLEOTIDE SEQUENCE [LARGE SCALE GENOMIC DNA]</scope>
    <source>
        <strain evidence="17 18">CBS 931.73</strain>
    </source>
</reference>
<protein>
    <recommendedName>
        <fullName evidence="15">Nicotinamide-nucleotide adenylyltransferase</fullName>
        <ecNumber evidence="15">2.7.7.1</ecNumber>
        <ecNumber evidence="15">2.7.7.18</ecNumber>
    </recommendedName>
</protein>
<comment type="subcellular location">
    <subcellularLocation>
        <location evidence="1">Nucleus</location>
    </subcellularLocation>
</comment>
<dbReference type="GO" id="GO:0005524">
    <property type="term" value="F:ATP binding"/>
    <property type="evidence" value="ECO:0007669"/>
    <property type="project" value="UniProtKB-KW"/>
</dbReference>
<dbReference type="GO" id="GO:0000309">
    <property type="term" value="F:nicotinamide-nucleotide adenylyltransferase activity"/>
    <property type="evidence" value="ECO:0007669"/>
    <property type="project" value="UniProtKB-EC"/>
</dbReference>
<dbReference type="CDD" id="cd09286">
    <property type="entry name" value="NMNAT_Eukarya"/>
    <property type="match status" value="1"/>
</dbReference>
<dbReference type="EMBL" id="MCFE01000031">
    <property type="protein sequence ID" value="ORY04854.1"/>
    <property type="molecule type" value="Genomic_DNA"/>
</dbReference>
<name>A0A1Y1Z406_9FUNG</name>
<comment type="pathway">
    <text evidence="2 15">Cofactor biosynthesis; NAD(+) biosynthesis; NAD(+) from nicotinamide D-ribonucleotide: step 1/1.</text>
</comment>
<evidence type="ECO:0000256" key="14">
    <source>
        <dbReference type="ARBA" id="ARBA00049001"/>
    </source>
</evidence>
<dbReference type="GO" id="GO:0009435">
    <property type="term" value="P:NAD+ biosynthetic process"/>
    <property type="evidence" value="ECO:0007669"/>
    <property type="project" value="UniProtKB-UniPathway"/>
</dbReference>
<evidence type="ECO:0000256" key="13">
    <source>
        <dbReference type="ARBA" id="ARBA00048721"/>
    </source>
</evidence>
<dbReference type="Proteomes" id="UP000193498">
    <property type="component" value="Unassembled WGS sequence"/>
</dbReference>
<evidence type="ECO:0000259" key="16">
    <source>
        <dbReference type="Pfam" id="PF01467"/>
    </source>
</evidence>
<evidence type="ECO:0000313" key="17">
    <source>
        <dbReference type="EMBL" id="ORY04854.1"/>
    </source>
</evidence>
<comment type="pathway">
    <text evidence="3">Cofactor biosynthesis; NAD(+) biosynthesis; deamido-NAD(+) from nicotinate D-ribonucleotide: step 1/1.</text>
</comment>
<dbReference type="FunFam" id="3.40.50.620:FF:000074">
    <property type="entry name" value="Nicotinamide-nucleotide adenylyltransferase"/>
    <property type="match status" value="1"/>
</dbReference>
<dbReference type="InParanoid" id="A0A1Y1Z406"/>
<dbReference type="FunCoup" id="A0A1Y1Z406">
    <property type="interactions" value="255"/>
</dbReference>
<dbReference type="UniPathway" id="UPA00253">
    <property type="reaction ID" value="UER00332"/>
</dbReference>
<dbReference type="OrthoDB" id="422187at2759"/>
<keyword evidence="11 15" id="KW-0520">NAD</keyword>
<gene>
    <name evidence="17" type="ORF">K493DRAFT_311238</name>
</gene>
<evidence type="ECO:0000313" key="18">
    <source>
        <dbReference type="Proteomes" id="UP000193498"/>
    </source>
</evidence>
<evidence type="ECO:0000256" key="9">
    <source>
        <dbReference type="ARBA" id="ARBA00022741"/>
    </source>
</evidence>
<comment type="similarity">
    <text evidence="4 15">Belongs to the eukaryotic NMN adenylyltransferase family.</text>
</comment>
<dbReference type="PANTHER" id="PTHR12039">
    <property type="entry name" value="NICOTINAMIDE MONONUCLEOTIDE ADENYLYLTRANSFERASE"/>
    <property type="match status" value="1"/>
</dbReference>
<evidence type="ECO:0000256" key="10">
    <source>
        <dbReference type="ARBA" id="ARBA00022840"/>
    </source>
</evidence>
<evidence type="ECO:0000256" key="7">
    <source>
        <dbReference type="ARBA" id="ARBA00022679"/>
    </source>
</evidence>
<comment type="catalytic activity">
    <reaction evidence="13 15">
        <text>nicotinate beta-D-ribonucleotide + ATP + H(+) = deamido-NAD(+) + diphosphate</text>
        <dbReference type="Rhea" id="RHEA:22860"/>
        <dbReference type="ChEBI" id="CHEBI:15378"/>
        <dbReference type="ChEBI" id="CHEBI:30616"/>
        <dbReference type="ChEBI" id="CHEBI:33019"/>
        <dbReference type="ChEBI" id="CHEBI:57502"/>
        <dbReference type="ChEBI" id="CHEBI:58437"/>
        <dbReference type="EC" id="2.7.7.18"/>
    </reaction>
</comment>
<feature type="domain" description="Cytidyltransferase-like" evidence="16">
    <location>
        <begin position="33"/>
        <end position="224"/>
    </location>
</feature>
<keyword evidence="10 15" id="KW-0067">ATP-binding</keyword>
<dbReference type="InterPro" id="IPR005248">
    <property type="entry name" value="NadD/NMNAT"/>
</dbReference>
<evidence type="ECO:0000256" key="4">
    <source>
        <dbReference type="ARBA" id="ARBA00007064"/>
    </source>
</evidence>
<dbReference type="NCBIfam" id="TIGR00482">
    <property type="entry name" value="nicotinate (nicotinamide) nucleotide adenylyltransferase"/>
    <property type="match status" value="1"/>
</dbReference>
<dbReference type="InterPro" id="IPR051182">
    <property type="entry name" value="Euk_NMN_adenylyltrnsfrase"/>
</dbReference>
<dbReference type="InterPro" id="IPR045094">
    <property type="entry name" value="NMNAT_euk"/>
</dbReference>
<dbReference type="Gene3D" id="3.40.50.620">
    <property type="entry name" value="HUPs"/>
    <property type="match status" value="1"/>
</dbReference>
<evidence type="ECO:0000256" key="3">
    <source>
        <dbReference type="ARBA" id="ARBA00005019"/>
    </source>
</evidence>
<sequence length="253" mass="28676">MTVPDLFHQRYVFPRHKLRPTLRDESKIPLVLVACGSFSPITYLHLRMFEMAKDQIEEEGKYELLGGYFSPVNDNYGKQGLAPAVHRVRMCEIAVDATSDWIMVDSWEAMNPSYQRTAVVLDHFSEVLNGAEGGGVLLSDGQVKPIKIMLLAGGDLIESFGIPNCWAVKDLHHILGSYGCVIVERTGADVFNFLLSHDVLNRYRKNVRVVKQLIHNDISSTKIRLFIKRGMSIKYLLPNLVIDYISQHKLYLG</sequence>
<dbReference type="Pfam" id="PF01467">
    <property type="entry name" value="CTP_transf_like"/>
    <property type="match status" value="1"/>
</dbReference>
<evidence type="ECO:0000256" key="15">
    <source>
        <dbReference type="RuleBase" id="RU362021"/>
    </source>
</evidence>
<keyword evidence="6 15" id="KW-0662">Pyridine nucleotide biosynthesis</keyword>
<keyword evidence="9 15" id="KW-0547">Nucleotide-binding</keyword>
<dbReference type="GO" id="GO:0005634">
    <property type="term" value="C:nucleus"/>
    <property type="evidence" value="ECO:0007669"/>
    <property type="project" value="UniProtKB-SubCell"/>
</dbReference>
<evidence type="ECO:0000256" key="11">
    <source>
        <dbReference type="ARBA" id="ARBA00023027"/>
    </source>
</evidence>
<keyword evidence="12" id="KW-0539">Nucleus</keyword>
<dbReference type="STRING" id="1314790.A0A1Y1Z406"/>
<dbReference type="SUPFAM" id="SSF52374">
    <property type="entry name" value="Nucleotidylyl transferase"/>
    <property type="match status" value="1"/>
</dbReference>
<evidence type="ECO:0000256" key="12">
    <source>
        <dbReference type="ARBA" id="ARBA00023242"/>
    </source>
</evidence>
<evidence type="ECO:0000256" key="5">
    <source>
        <dbReference type="ARBA" id="ARBA00022553"/>
    </source>
</evidence>
<proteinExistence type="inferred from homology"/>
<accession>A0A1Y1Z406</accession>
<dbReference type="InterPro" id="IPR004821">
    <property type="entry name" value="Cyt_trans-like"/>
</dbReference>
<dbReference type="PANTHER" id="PTHR12039:SF0">
    <property type="entry name" value="NICOTINAMIDE-NUCLEOTIDE ADENYLYLTRANSFERASE"/>
    <property type="match status" value="1"/>
</dbReference>
<dbReference type="EC" id="2.7.7.18" evidence="15"/>
<evidence type="ECO:0000256" key="8">
    <source>
        <dbReference type="ARBA" id="ARBA00022695"/>
    </source>
</evidence>
<keyword evidence="7 15" id="KW-0808">Transferase</keyword>
<dbReference type="AlphaFoldDB" id="A0A1Y1Z406"/>
<dbReference type="InterPro" id="IPR014729">
    <property type="entry name" value="Rossmann-like_a/b/a_fold"/>
</dbReference>
<evidence type="ECO:0000256" key="1">
    <source>
        <dbReference type="ARBA" id="ARBA00004123"/>
    </source>
</evidence>
<organism evidence="17 18">
    <name type="scientific">Basidiobolus meristosporus CBS 931.73</name>
    <dbReference type="NCBI Taxonomy" id="1314790"/>
    <lineage>
        <taxon>Eukaryota</taxon>
        <taxon>Fungi</taxon>
        <taxon>Fungi incertae sedis</taxon>
        <taxon>Zoopagomycota</taxon>
        <taxon>Entomophthoromycotina</taxon>
        <taxon>Basidiobolomycetes</taxon>
        <taxon>Basidiobolales</taxon>
        <taxon>Basidiobolaceae</taxon>
        <taxon>Basidiobolus</taxon>
    </lineage>
</organism>
<keyword evidence="8 15" id="KW-0548">Nucleotidyltransferase</keyword>
<evidence type="ECO:0000256" key="6">
    <source>
        <dbReference type="ARBA" id="ARBA00022642"/>
    </source>
</evidence>
<keyword evidence="5" id="KW-0597">Phosphoprotein</keyword>
<dbReference type="GO" id="GO:0004515">
    <property type="term" value="F:nicotinate-nucleotide adenylyltransferase activity"/>
    <property type="evidence" value="ECO:0007669"/>
    <property type="project" value="UniProtKB-EC"/>
</dbReference>
<evidence type="ECO:0000256" key="2">
    <source>
        <dbReference type="ARBA" id="ARBA00004658"/>
    </source>
</evidence>
<comment type="catalytic activity">
    <reaction evidence="14 15">
        <text>beta-nicotinamide D-ribonucleotide + ATP + H(+) = diphosphate + NAD(+)</text>
        <dbReference type="Rhea" id="RHEA:21360"/>
        <dbReference type="ChEBI" id="CHEBI:14649"/>
        <dbReference type="ChEBI" id="CHEBI:15378"/>
        <dbReference type="ChEBI" id="CHEBI:30616"/>
        <dbReference type="ChEBI" id="CHEBI:33019"/>
        <dbReference type="ChEBI" id="CHEBI:57540"/>
        <dbReference type="EC" id="2.7.7.1"/>
    </reaction>
</comment>